<feature type="domain" description="FAD linked oxidase N-terminal" evidence="1">
    <location>
        <begin position="8"/>
        <end position="55"/>
    </location>
</feature>
<name>A0A6J4PWP3_9ACTN</name>
<dbReference type="InterPro" id="IPR036318">
    <property type="entry name" value="FAD-bd_PCMH-like_sf"/>
</dbReference>
<dbReference type="Pfam" id="PF01565">
    <property type="entry name" value="FAD_binding_4"/>
    <property type="match status" value="1"/>
</dbReference>
<dbReference type="InterPro" id="IPR016169">
    <property type="entry name" value="FAD-bd_PCMH_sub2"/>
</dbReference>
<dbReference type="SUPFAM" id="SSF56176">
    <property type="entry name" value="FAD-binding/transporter-associated domain-like"/>
    <property type="match status" value="1"/>
</dbReference>
<dbReference type="InterPro" id="IPR006094">
    <property type="entry name" value="Oxid_FAD_bind_N"/>
</dbReference>
<evidence type="ECO:0000259" key="1">
    <source>
        <dbReference type="Pfam" id="PF01565"/>
    </source>
</evidence>
<reference evidence="2" key="1">
    <citation type="submission" date="2020-02" db="EMBL/GenBank/DDBJ databases">
        <authorList>
            <person name="Meier V. D."/>
        </authorList>
    </citation>
    <scope>NUCLEOTIDE SEQUENCE</scope>
    <source>
        <strain evidence="2">AVDCRST_MAG78</strain>
    </source>
</reference>
<proteinExistence type="predicted"/>
<evidence type="ECO:0000313" key="2">
    <source>
        <dbReference type="EMBL" id="CAA9426564.1"/>
    </source>
</evidence>
<protein>
    <recommendedName>
        <fullName evidence="1">FAD linked oxidase N-terminal domain-containing protein</fullName>
    </recommendedName>
</protein>
<dbReference type="AlphaFoldDB" id="A0A6J4PWP3"/>
<sequence>MRGTQSPLRGGISLDLGFMNRILEFLPEDSVARAELGVTYGQLNARLGKHGLSPGGSRV</sequence>
<accession>A0A6J4PWP3</accession>
<dbReference type="Gene3D" id="3.30.465.10">
    <property type="match status" value="1"/>
</dbReference>
<gene>
    <name evidence="2" type="ORF">AVDCRST_MAG78-1388</name>
</gene>
<dbReference type="GO" id="GO:0050660">
    <property type="term" value="F:flavin adenine dinucleotide binding"/>
    <property type="evidence" value="ECO:0007669"/>
    <property type="project" value="InterPro"/>
</dbReference>
<organism evidence="2">
    <name type="scientific">uncultured Rubrobacteraceae bacterium</name>
    <dbReference type="NCBI Taxonomy" id="349277"/>
    <lineage>
        <taxon>Bacteria</taxon>
        <taxon>Bacillati</taxon>
        <taxon>Actinomycetota</taxon>
        <taxon>Rubrobacteria</taxon>
        <taxon>Rubrobacterales</taxon>
        <taxon>Rubrobacteraceae</taxon>
        <taxon>environmental samples</taxon>
    </lineage>
</organism>
<dbReference type="EMBL" id="CADCVB010000095">
    <property type="protein sequence ID" value="CAA9426564.1"/>
    <property type="molecule type" value="Genomic_DNA"/>
</dbReference>